<feature type="compositionally biased region" description="Acidic residues" evidence="1">
    <location>
        <begin position="178"/>
        <end position="193"/>
    </location>
</feature>
<keyword evidence="2" id="KW-1133">Transmembrane helix</keyword>
<feature type="region of interest" description="Disordered" evidence="1">
    <location>
        <begin position="166"/>
        <end position="199"/>
    </location>
</feature>
<comment type="caution">
    <text evidence="3">The sequence shown here is derived from an EMBL/GenBank/DDBJ whole genome shotgun (WGS) entry which is preliminary data.</text>
</comment>
<dbReference type="Pfam" id="PF04186">
    <property type="entry name" value="FxsA"/>
    <property type="match status" value="1"/>
</dbReference>
<dbReference type="AlphaFoldDB" id="A0A830F0W9"/>
<organism evidence="3 4">
    <name type="scientific">Halocalculus aciditolerans</name>
    <dbReference type="NCBI Taxonomy" id="1383812"/>
    <lineage>
        <taxon>Archaea</taxon>
        <taxon>Methanobacteriati</taxon>
        <taxon>Methanobacteriota</taxon>
        <taxon>Stenosarchaea group</taxon>
        <taxon>Halobacteria</taxon>
        <taxon>Halobacteriales</taxon>
        <taxon>Halobacteriaceae</taxon>
        <taxon>Halocalculus</taxon>
    </lineage>
</organism>
<reference evidence="3" key="1">
    <citation type="journal article" date="2014" name="Int. J. Syst. Evol. Microbiol.">
        <title>Complete genome sequence of Corynebacterium casei LMG S-19264T (=DSM 44701T), isolated from a smear-ripened cheese.</title>
        <authorList>
            <consortium name="US DOE Joint Genome Institute (JGI-PGF)"/>
            <person name="Walter F."/>
            <person name="Albersmeier A."/>
            <person name="Kalinowski J."/>
            <person name="Ruckert C."/>
        </authorList>
    </citation>
    <scope>NUCLEOTIDE SEQUENCE</scope>
    <source>
        <strain evidence="3">JCM 19596</strain>
    </source>
</reference>
<accession>A0A830F0W9</accession>
<dbReference type="PANTHER" id="PTHR35335:SF1">
    <property type="entry name" value="UPF0716 PROTEIN FXSA"/>
    <property type="match status" value="1"/>
</dbReference>
<name>A0A830F0W9_9EURY</name>
<gene>
    <name evidence="3" type="ORF">GCM10009039_05780</name>
</gene>
<dbReference type="PANTHER" id="PTHR35335">
    <property type="entry name" value="UPF0716 PROTEIN FXSA"/>
    <property type="match status" value="1"/>
</dbReference>
<feature type="transmembrane region" description="Helical" evidence="2">
    <location>
        <begin position="29"/>
        <end position="49"/>
    </location>
</feature>
<dbReference type="OrthoDB" id="136483at2157"/>
<dbReference type="GO" id="GO:0016020">
    <property type="term" value="C:membrane"/>
    <property type="evidence" value="ECO:0007669"/>
    <property type="project" value="InterPro"/>
</dbReference>
<evidence type="ECO:0000313" key="4">
    <source>
        <dbReference type="Proteomes" id="UP000607197"/>
    </source>
</evidence>
<dbReference type="NCBIfam" id="NF008528">
    <property type="entry name" value="PRK11463.1-2"/>
    <property type="match status" value="1"/>
</dbReference>
<evidence type="ECO:0000256" key="2">
    <source>
        <dbReference type="SAM" id="Phobius"/>
    </source>
</evidence>
<dbReference type="EMBL" id="BMPG01000001">
    <property type="protein sequence ID" value="GGL50441.1"/>
    <property type="molecule type" value="Genomic_DNA"/>
</dbReference>
<sequence length="199" mass="21003">MVRLRWIGLGLLAIPLLDALFLVFVAGTIGWQLTVAAVVITALLGMVFVRSESRHTIRKLQEKLAVGETPTDELVDGGLLIAAGAFLLTPGLVTDATGFLLVFPPTRAVVRTVLKEYVIVPKLDAETGGFATGNVYTFGFPNDAGGSANTGNPGFGGFDDFDGFDANTGSSDGSGDYVDLDDDSYDIEFDDDDRSSTGN</sequence>
<dbReference type="InterPro" id="IPR007313">
    <property type="entry name" value="FxsA"/>
</dbReference>
<protein>
    <submittedName>
        <fullName evidence="3">Membrane protein FxsA</fullName>
    </submittedName>
</protein>
<keyword evidence="2" id="KW-0812">Transmembrane</keyword>
<proteinExistence type="predicted"/>
<keyword evidence="4" id="KW-1185">Reference proteome</keyword>
<keyword evidence="2" id="KW-0472">Membrane</keyword>
<dbReference type="RefSeq" id="WP_188975653.1">
    <property type="nucleotide sequence ID" value="NZ_BMPG01000001.1"/>
</dbReference>
<evidence type="ECO:0000313" key="3">
    <source>
        <dbReference type="EMBL" id="GGL50441.1"/>
    </source>
</evidence>
<reference evidence="3" key="2">
    <citation type="submission" date="2020-09" db="EMBL/GenBank/DDBJ databases">
        <authorList>
            <person name="Sun Q."/>
            <person name="Ohkuma M."/>
        </authorList>
    </citation>
    <scope>NUCLEOTIDE SEQUENCE</scope>
    <source>
        <strain evidence="3">JCM 19596</strain>
    </source>
</reference>
<evidence type="ECO:0000256" key="1">
    <source>
        <dbReference type="SAM" id="MobiDB-lite"/>
    </source>
</evidence>
<dbReference type="Proteomes" id="UP000607197">
    <property type="component" value="Unassembled WGS sequence"/>
</dbReference>